<dbReference type="PANTHER" id="PTHR46013:SF4">
    <property type="entry name" value="B-CELL RECEPTOR CD22-RELATED"/>
    <property type="match status" value="1"/>
</dbReference>
<dbReference type="InterPro" id="IPR007110">
    <property type="entry name" value="Ig-like_dom"/>
</dbReference>
<accession>A0A8T2NG15</accession>
<dbReference type="SMART" id="SM00409">
    <property type="entry name" value="IG"/>
    <property type="match status" value="2"/>
</dbReference>
<reference evidence="2" key="1">
    <citation type="thesis" date="2021" institute="BYU ScholarsArchive" country="Provo, UT, USA">
        <title>Applications of and Algorithms for Genome Assembly and Genomic Analyses with an Emphasis on Marine Teleosts.</title>
        <authorList>
            <person name="Pickett B.D."/>
        </authorList>
    </citation>
    <scope>NUCLEOTIDE SEQUENCE</scope>
    <source>
        <strain evidence="2">HI-2016</strain>
    </source>
</reference>
<dbReference type="PROSITE" id="PS50835">
    <property type="entry name" value="IG_LIKE"/>
    <property type="match status" value="1"/>
</dbReference>
<dbReference type="EMBL" id="JAFBMS010000120">
    <property type="protein sequence ID" value="KAG9335397.1"/>
    <property type="molecule type" value="Genomic_DNA"/>
</dbReference>
<protein>
    <recommendedName>
        <fullName evidence="1">Ig-like domain-containing protein</fullName>
    </recommendedName>
</protein>
<evidence type="ECO:0000313" key="3">
    <source>
        <dbReference type="Proteomes" id="UP000824540"/>
    </source>
</evidence>
<name>A0A8T2NG15_9TELE</name>
<sequence>MPCTYSYPSDNIVQKTVWFNYWPTPSEPEDLSENPQYRGRVQYLGNKDHDCSFRITGLTENDSATYRFRFLTNTGGGKYTGQPGVTLTVTGLQVTVDPDTVTEGQSVTLTCRTTCALTGSPAFIWYKNNQSLSFTSQEHQITASSGDAGSYSCAVRGYENLPSPAVTLIVE</sequence>
<gene>
    <name evidence="2" type="ORF">JZ751_004718</name>
</gene>
<dbReference type="Proteomes" id="UP000824540">
    <property type="component" value="Unassembled WGS sequence"/>
</dbReference>
<dbReference type="InterPro" id="IPR056386">
    <property type="entry name" value="Ig_CD22"/>
</dbReference>
<dbReference type="Gene3D" id="2.60.40.10">
    <property type="entry name" value="Immunoglobulins"/>
    <property type="match status" value="2"/>
</dbReference>
<dbReference type="Pfam" id="PF24518">
    <property type="entry name" value="Ig_CD22"/>
    <property type="match status" value="1"/>
</dbReference>
<dbReference type="OrthoDB" id="10012075at2759"/>
<dbReference type="InterPro" id="IPR013783">
    <property type="entry name" value="Ig-like_fold"/>
</dbReference>
<evidence type="ECO:0000313" key="2">
    <source>
        <dbReference type="EMBL" id="KAG9335397.1"/>
    </source>
</evidence>
<comment type="caution">
    <text evidence="2">The sequence shown here is derived from an EMBL/GenBank/DDBJ whole genome shotgun (WGS) entry which is preliminary data.</text>
</comment>
<dbReference type="SUPFAM" id="SSF48726">
    <property type="entry name" value="Immunoglobulin"/>
    <property type="match status" value="2"/>
</dbReference>
<keyword evidence="3" id="KW-1185">Reference proteome</keyword>
<organism evidence="2 3">
    <name type="scientific">Albula glossodonta</name>
    <name type="common">roundjaw bonefish</name>
    <dbReference type="NCBI Taxonomy" id="121402"/>
    <lineage>
        <taxon>Eukaryota</taxon>
        <taxon>Metazoa</taxon>
        <taxon>Chordata</taxon>
        <taxon>Craniata</taxon>
        <taxon>Vertebrata</taxon>
        <taxon>Euteleostomi</taxon>
        <taxon>Actinopterygii</taxon>
        <taxon>Neopterygii</taxon>
        <taxon>Teleostei</taxon>
        <taxon>Albuliformes</taxon>
        <taxon>Albulidae</taxon>
        <taxon>Albula</taxon>
    </lineage>
</organism>
<feature type="domain" description="Ig-like" evidence="1">
    <location>
        <begin position="83"/>
        <end position="169"/>
    </location>
</feature>
<dbReference type="InterPro" id="IPR036179">
    <property type="entry name" value="Ig-like_dom_sf"/>
</dbReference>
<proteinExistence type="predicted"/>
<evidence type="ECO:0000259" key="1">
    <source>
        <dbReference type="PROSITE" id="PS50835"/>
    </source>
</evidence>
<feature type="non-terminal residue" evidence="2">
    <location>
        <position position="171"/>
    </location>
</feature>
<dbReference type="InterPro" id="IPR003599">
    <property type="entry name" value="Ig_sub"/>
</dbReference>
<dbReference type="PANTHER" id="PTHR46013">
    <property type="entry name" value="VASCULAR CELL ADHESION MOLECULE 1"/>
    <property type="match status" value="1"/>
</dbReference>
<dbReference type="Pfam" id="PF13895">
    <property type="entry name" value="Ig_2"/>
    <property type="match status" value="1"/>
</dbReference>
<dbReference type="AlphaFoldDB" id="A0A8T2NG15"/>